<feature type="compositionally biased region" description="Polar residues" evidence="2">
    <location>
        <begin position="523"/>
        <end position="537"/>
    </location>
</feature>
<evidence type="ECO:0000256" key="1">
    <source>
        <dbReference type="SAM" id="Coils"/>
    </source>
</evidence>
<dbReference type="GeneID" id="64766717"/>
<reference evidence="3 4" key="1">
    <citation type="submission" date="2019-10" db="EMBL/GenBank/DDBJ databases">
        <authorList>
            <person name="Garlena R.A."/>
            <person name="Russell D.A."/>
            <person name="Pope W.H."/>
            <person name="Jacobs-Sera D."/>
            <person name="Hatfull G.F."/>
        </authorList>
    </citation>
    <scope>NUCLEOTIDE SEQUENCE [LARGE SCALE GENOMIC DNA]</scope>
</reference>
<dbReference type="KEGG" id="vg:64766717"/>
<keyword evidence="1" id="KW-0175">Coiled coil</keyword>
<feature type="compositionally biased region" description="Basic and acidic residues" evidence="2">
    <location>
        <begin position="543"/>
        <end position="554"/>
    </location>
</feature>
<feature type="region of interest" description="Disordered" evidence="2">
    <location>
        <begin position="88"/>
        <end position="127"/>
    </location>
</feature>
<keyword evidence="4" id="KW-1185">Reference proteome</keyword>
<feature type="region of interest" description="Disordered" evidence="2">
    <location>
        <begin position="752"/>
        <end position="784"/>
    </location>
</feature>
<organism evidence="3 4">
    <name type="scientific">Gordonia phage Stormageddon</name>
    <dbReference type="NCBI Taxonomy" id="2656541"/>
    <lineage>
        <taxon>Viruses</taxon>
        <taxon>Duplodnaviria</taxon>
        <taxon>Heunggongvirae</taxon>
        <taxon>Uroviricota</taxon>
        <taxon>Caudoviricetes</taxon>
        <taxon>Stormageddonvirus</taxon>
        <taxon>Stormageddonvirus Stormageddon</taxon>
    </lineage>
</organism>
<feature type="region of interest" description="Disordered" evidence="2">
    <location>
        <begin position="522"/>
        <end position="578"/>
    </location>
</feature>
<feature type="compositionally biased region" description="Basic and acidic residues" evidence="2">
    <location>
        <begin position="91"/>
        <end position="117"/>
    </location>
</feature>
<dbReference type="EMBL" id="MN586040">
    <property type="protein sequence ID" value="QGJ94871.1"/>
    <property type="molecule type" value="Genomic_DNA"/>
</dbReference>
<dbReference type="Proteomes" id="UP000423065">
    <property type="component" value="Segment"/>
</dbReference>
<sequence>MSYGIFESVSTDGFDEQRRQTAATKSLDLASERVSRQFGAFLCAATDKQDFEDRVALVKPEMMKTVEAAGVMPVTGVMRKVVGRQRSAWKKAAETKRHPDETPEELWEGKGPSKDPDTGAPLRDTTKSEADWYSGVGKALQSKTAGVGSVIDKLIGDGWDILDYEPRSECYSFMKMDGDYDLFITEYSATEVAWKVQWNTGGSVIAEGRSQTLEQAAKDIYAVSGDTFTAATKSASDDNDTHSGKDLIPDDNWDGYLNERATEDTAKVKTHNFASRRTARTEDEVRKERDEVDKRLDDAIDNGGDVSGLRQKLRDLNDELSDVMREDKYGSKQAANWTDMGGGNSALSGVKAELGGGWSADIVVNSQGKASWSIYNPSDDNVQQGMADSLDEAKQAVEATFRNYNVASRRQAGSGPGGVEEWWEREQEPNWGTIGEYSLDPGGPPSSGNFSWPDEDDDTSRHGGKTAGVRVTEDGSQFRAEVTGCPCGNDHTLFGGSRSQAEGMGFDIMDDHRFAALVVANEDGSTTGDPTKPNTLNDDVLDGVEKGDESKVSDNIDTNTGDGSDSKGNKRSSRQRIAGIDEDEREFIQWLARDCDWNPQGTSELREALSEWAGQTGASADSLDYIGDMILEEPHRFSSRQPRYRAASRQRKQAATSWSKADFGPDAESEVWETTFPNGYSGEVKAMYGRVTYSVWSGGGIHIAGGTADSVEDAMHLCEQKADFYTIGSAKNADRAFEAAVLRVADVDTDYVGPEGEQTDLVDIDDSRTDPGAWDGTSTAQPTF</sequence>
<protein>
    <submittedName>
        <fullName evidence="3">Uncharacterized protein</fullName>
    </submittedName>
</protein>
<accession>A0A649VRJ3</accession>
<evidence type="ECO:0000313" key="3">
    <source>
        <dbReference type="EMBL" id="QGJ94871.1"/>
    </source>
</evidence>
<dbReference type="RefSeq" id="YP_010059484.1">
    <property type="nucleotide sequence ID" value="NC_054726.1"/>
</dbReference>
<evidence type="ECO:0000313" key="4">
    <source>
        <dbReference type="Proteomes" id="UP000423065"/>
    </source>
</evidence>
<name>A0A649VRJ3_9CAUD</name>
<feature type="coiled-coil region" evidence="1">
    <location>
        <begin position="282"/>
        <end position="326"/>
    </location>
</feature>
<feature type="region of interest" description="Disordered" evidence="2">
    <location>
        <begin position="432"/>
        <end position="468"/>
    </location>
</feature>
<evidence type="ECO:0000256" key="2">
    <source>
        <dbReference type="SAM" id="MobiDB-lite"/>
    </source>
</evidence>
<proteinExistence type="predicted"/>
<gene>
    <name evidence="3" type="primary">8</name>
    <name evidence="3" type="ORF">SEA_STORMAGEDDON_8</name>
</gene>